<dbReference type="InterPro" id="IPR005119">
    <property type="entry name" value="LysR_subst-bd"/>
</dbReference>
<dbReference type="InterPro" id="IPR000847">
    <property type="entry name" value="LysR_HTH_N"/>
</dbReference>
<keyword evidence="4" id="KW-0804">Transcription</keyword>
<dbReference type="Gene3D" id="3.40.190.290">
    <property type="match status" value="1"/>
</dbReference>
<dbReference type="CDD" id="cd08422">
    <property type="entry name" value="PBP2_CrgA_like"/>
    <property type="match status" value="1"/>
</dbReference>
<dbReference type="SUPFAM" id="SSF53850">
    <property type="entry name" value="Periplasmic binding protein-like II"/>
    <property type="match status" value="1"/>
</dbReference>
<dbReference type="EMBL" id="CP064795">
    <property type="protein sequence ID" value="QPG04840.1"/>
    <property type="molecule type" value="Genomic_DNA"/>
</dbReference>
<accession>A0A7S9DX27</accession>
<organism evidence="6 7">
    <name type="scientific">Salinimonas marina</name>
    <dbReference type="NCBI Taxonomy" id="2785918"/>
    <lineage>
        <taxon>Bacteria</taxon>
        <taxon>Pseudomonadati</taxon>
        <taxon>Pseudomonadota</taxon>
        <taxon>Gammaproteobacteria</taxon>
        <taxon>Alteromonadales</taxon>
        <taxon>Alteromonadaceae</taxon>
        <taxon>Alteromonas/Salinimonas group</taxon>
        <taxon>Salinimonas</taxon>
    </lineage>
</organism>
<dbReference type="PANTHER" id="PTHR30537">
    <property type="entry name" value="HTH-TYPE TRANSCRIPTIONAL REGULATOR"/>
    <property type="match status" value="1"/>
</dbReference>
<evidence type="ECO:0000256" key="2">
    <source>
        <dbReference type="ARBA" id="ARBA00023015"/>
    </source>
</evidence>
<dbReference type="GO" id="GO:0003700">
    <property type="term" value="F:DNA-binding transcription factor activity"/>
    <property type="evidence" value="ECO:0007669"/>
    <property type="project" value="InterPro"/>
</dbReference>
<evidence type="ECO:0000256" key="4">
    <source>
        <dbReference type="ARBA" id="ARBA00023163"/>
    </source>
</evidence>
<dbReference type="Proteomes" id="UP000595095">
    <property type="component" value="Chromosome"/>
</dbReference>
<dbReference type="FunFam" id="3.40.190.290:FF:000001">
    <property type="entry name" value="Transcriptional regulator, LysR family"/>
    <property type="match status" value="1"/>
</dbReference>
<dbReference type="Gene3D" id="1.10.10.10">
    <property type="entry name" value="Winged helix-like DNA-binding domain superfamily/Winged helix DNA-binding domain"/>
    <property type="match status" value="1"/>
</dbReference>
<dbReference type="AlphaFoldDB" id="A0A7S9DX27"/>
<proteinExistence type="inferred from homology"/>
<evidence type="ECO:0000256" key="1">
    <source>
        <dbReference type="ARBA" id="ARBA00009437"/>
    </source>
</evidence>
<comment type="similarity">
    <text evidence="1">Belongs to the LysR transcriptional regulatory family.</text>
</comment>
<dbReference type="FunFam" id="1.10.10.10:FF:000001">
    <property type="entry name" value="LysR family transcriptional regulator"/>
    <property type="match status" value="1"/>
</dbReference>
<evidence type="ECO:0000256" key="3">
    <source>
        <dbReference type="ARBA" id="ARBA00023125"/>
    </source>
</evidence>
<dbReference type="Pfam" id="PF00126">
    <property type="entry name" value="HTH_1"/>
    <property type="match status" value="1"/>
</dbReference>
<dbReference type="GO" id="GO:0003677">
    <property type="term" value="F:DNA binding"/>
    <property type="evidence" value="ECO:0007669"/>
    <property type="project" value="UniProtKB-KW"/>
</dbReference>
<dbReference type="PROSITE" id="PS50931">
    <property type="entry name" value="HTH_LYSR"/>
    <property type="match status" value="1"/>
</dbReference>
<keyword evidence="2" id="KW-0805">Transcription regulation</keyword>
<reference evidence="6 7" key="1">
    <citation type="submission" date="2020-11" db="EMBL/GenBank/DDBJ databases">
        <title>Complete genome sequence for Salinimonas sp. strain G2-b.</title>
        <authorList>
            <person name="Park S.-J."/>
        </authorList>
    </citation>
    <scope>NUCLEOTIDE SEQUENCE [LARGE SCALE GENOMIC DNA]</scope>
    <source>
        <strain evidence="6 7">G2-b</strain>
    </source>
</reference>
<dbReference type="KEGG" id="smaa:IT774_11745"/>
<feature type="domain" description="HTH lysR-type" evidence="5">
    <location>
        <begin position="1"/>
        <end position="58"/>
    </location>
</feature>
<evidence type="ECO:0000259" key="5">
    <source>
        <dbReference type="PROSITE" id="PS50931"/>
    </source>
</evidence>
<evidence type="ECO:0000313" key="6">
    <source>
        <dbReference type="EMBL" id="QPG04840.1"/>
    </source>
</evidence>
<dbReference type="InterPro" id="IPR036388">
    <property type="entry name" value="WH-like_DNA-bd_sf"/>
</dbReference>
<name>A0A7S9DX27_9ALTE</name>
<dbReference type="PANTHER" id="PTHR30537:SF5">
    <property type="entry name" value="HTH-TYPE TRANSCRIPTIONAL ACTIVATOR TTDR-RELATED"/>
    <property type="match status" value="1"/>
</dbReference>
<dbReference type="InterPro" id="IPR058163">
    <property type="entry name" value="LysR-type_TF_proteobact-type"/>
</dbReference>
<gene>
    <name evidence="6" type="ORF">IT774_11745</name>
</gene>
<dbReference type="InterPro" id="IPR036390">
    <property type="entry name" value="WH_DNA-bd_sf"/>
</dbReference>
<keyword evidence="7" id="KW-1185">Reference proteome</keyword>
<keyword evidence="3" id="KW-0238">DNA-binding</keyword>
<sequence length="296" mass="32288">MNIDHLKLFVRVASTHNISMAGQEAGVSPAVASAYINKLEEGLGVRLLHRTTRKVSLTEEGVSFLPHAEDVLASIEAARASVGAGVSSPRGTLRVAAPASFGRMHLLPALNDFFERYPELTIDLKLSDTIIDLVEGGFDIAIRNSALKDSSLVARKLAEDSRILCASPEYLACYGQPHSPDDLNSHQCIALMGLDNWQFTTPKGVTSIKVRGRLRTDNGEAVRDACINGLGITINSRWSASQALKEGKLVQLLKDYPLVSNTALWAVYPSSRLLAPKVRAFIDYFSEKFGDESYWG</sequence>
<dbReference type="SUPFAM" id="SSF46785">
    <property type="entry name" value="Winged helix' DNA-binding domain"/>
    <property type="match status" value="1"/>
</dbReference>
<dbReference type="Pfam" id="PF03466">
    <property type="entry name" value="LysR_substrate"/>
    <property type="match status" value="1"/>
</dbReference>
<protein>
    <submittedName>
        <fullName evidence="6">LysR family transcriptional regulator</fullName>
    </submittedName>
</protein>
<dbReference type="RefSeq" id="WP_195809932.1">
    <property type="nucleotide sequence ID" value="NZ_CP064795.1"/>
</dbReference>
<evidence type="ECO:0000313" key="7">
    <source>
        <dbReference type="Proteomes" id="UP000595095"/>
    </source>
</evidence>